<dbReference type="Proteomes" id="UP000887159">
    <property type="component" value="Unassembled WGS sequence"/>
</dbReference>
<keyword evidence="3" id="KW-1185">Reference proteome</keyword>
<organism evidence="2 3">
    <name type="scientific">Trichonephila clavipes</name>
    <name type="common">Golden silk orbweaver</name>
    <name type="synonym">Nephila clavipes</name>
    <dbReference type="NCBI Taxonomy" id="2585209"/>
    <lineage>
        <taxon>Eukaryota</taxon>
        <taxon>Metazoa</taxon>
        <taxon>Ecdysozoa</taxon>
        <taxon>Arthropoda</taxon>
        <taxon>Chelicerata</taxon>
        <taxon>Arachnida</taxon>
        <taxon>Araneae</taxon>
        <taxon>Araneomorphae</taxon>
        <taxon>Entelegynae</taxon>
        <taxon>Araneoidea</taxon>
        <taxon>Nephilidae</taxon>
        <taxon>Trichonephila</taxon>
    </lineage>
</organism>
<dbReference type="AlphaFoldDB" id="A0A8X6RFA7"/>
<sequence>MRNVETSETGTKTDSGRFEGLVITGQPDPPEIGKILQRPKVKNKGFGVFSSKRRTIRFQNAAILNRNVSWEIGDKLFGV</sequence>
<feature type="compositionally biased region" description="Polar residues" evidence="1">
    <location>
        <begin position="1"/>
        <end position="13"/>
    </location>
</feature>
<proteinExistence type="predicted"/>
<gene>
    <name evidence="2" type="ORF">TNCV_2202121</name>
</gene>
<accession>A0A8X6RFA7</accession>
<evidence type="ECO:0000313" key="2">
    <source>
        <dbReference type="EMBL" id="GFX89370.1"/>
    </source>
</evidence>
<name>A0A8X6RFA7_TRICX</name>
<evidence type="ECO:0000313" key="3">
    <source>
        <dbReference type="Proteomes" id="UP000887159"/>
    </source>
</evidence>
<protein>
    <submittedName>
        <fullName evidence="2">Uncharacterized protein</fullName>
    </submittedName>
</protein>
<reference evidence="2" key="1">
    <citation type="submission" date="2020-08" db="EMBL/GenBank/DDBJ databases">
        <title>Multicomponent nature underlies the extraordinary mechanical properties of spider dragline silk.</title>
        <authorList>
            <person name="Kono N."/>
            <person name="Nakamura H."/>
            <person name="Mori M."/>
            <person name="Yoshida Y."/>
            <person name="Ohtoshi R."/>
            <person name="Malay A.D."/>
            <person name="Moran D.A.P."/>
            <person name="Tomita M."/>
            <person name="Numata K."/>
            <person name="Arakawa K."/>
        </authorList>
    </citation>
    <scope>NUCLEOTIDE SEQUENCE</scope>
</reference>
<dbReference type="EMBL" id="BMAU01021070">
    <property type="protein sequence ID" value="GFX89370.1"/>
    <property type="molecule type" value="Genomic_DNA"/>
</dbReference>
<evidence type="ECO:0000256" key="1">
    <source>
        <dbReference type="SAM" id="MobiDB-lite"/>
    </source>
</evidence>
<feature type="region of interest" description="Disordered" evidence="1">
    <location>
        <begin position="1"/>
        <end position="34"/>
    </location>
</feature>
<comment type="caution">
    <text evidence="2">The sequence shown here is derived from an EMBL/GenBank/DDBJ whole genome shotgun (WGS) entry which is preliminary data.</text>
</comment>